<feature type="region of interest" description="Disordered" evidence="1">
    <location>
        <begin position="264"/>
        <end position="283"/>
    </location>
</feature>
<comment type="caution">
    <text evidence="2">The sequence shown here is derived from an EMBL/GenBank/DDBJ whole genome shotgun (WGS) entry which is preliminary data.</text>
</comment>
<feature type="compositionally biased region" description="Gly residues" evidence="1">
    <location>
        <begin position="528"/>
        <end position="538"/>
    </location>
</feature>
<dbReference type="AlphaFoldDB" id="A0A5N4C4D3"/>
<dbReference type="PANTHER" id="PTHR45734">
    <property type="entry name" value="TENSIN"/>
    <property type="match status" value="1"/>
</dbReference>
<feature type="region of interest" description="Disordered" evidence="1">
    <location>
        <begin position="349"/>
        <end position="378"/>
    </location>
</feature>
<protein>
    <submittedName>
        <fullName evidence="2">Tensin-3</fullName>
    </submittedName>
</protein>
<feature type="compositionally biased region" description="Polar residues" evidence="1">
    <location>
        <begin position="349"/>
        <end position="363"/>
    </location>
</feature>
<dbReference type="InterPro" id="IPR051484">
    <property type="entry name" value="Tensin_PTEN_phosphatase"/>
</dbReference>
<feature type="compositionally biased region" description="Acidic residues" evidence="1">
    <location>
        <begin position="547"/>
        <end position="583"/>
    </location>
</feature>
<dbReference type="Proteomes" id="UP000299084">
    <property type="component" value="Unassembled WGS sequence"/>
</dbReference>
<evidence type="ECO:0000313" key="3">
    <source>
        <dbReference type="Proteomes" id="UP000299084"/>
    </source>
</evidence>
<reference evidence="2 3" key="1">
    <citation type="journal article" date="2019" name="Mol. Ecol. Resour.">
        <title>Improving Illumina assemblies with Hi-C and long reads: an example with the North African dromedary.</title>
        <authorList>
            <person name="Elbers J.P."/>
            <person name="Rogers M.F."/>
            <person name="Perelman P.L."/>
            <person name="Proskuryakova A.A."/>
            <person name="Serdyukova N.A."/>
            <person name="Johnson W.E."/>
            <person name="Horin P."/>
            <person name="Corander J."/>
            <person name="Murphy D."/>
            <person name="Burger P.A."/>
        </authorList>
    </citation>
    <scope>NUCLEOTIDE SEQUENCE [LARGE SCALE GENOMIC DNA]</scope>
    <source>
        <strain evidence="2">Drom800</strain>
        <tissue evidence="2">Blood</tissue>
    </source>
</reference>
<feature type="compositionally biased region" description="Pro residues" evidence="1">
    <location>
        <begin position="395"/>
        <end position="407"/>
    </location>
</feature>
<dbReference type="EMBL" id="JWIN03000036">
    <property type="protein sequence ID" value="KAB1253749.1"/>
    <property type="molecule type" value="Genomic_DNA"/>
</dbReference>
<feature type="region of interest" description="Disordered" evidence="1">
    <location>
        <begin position="523"/>
        <end position="591"/>
    </location>
</feature>
<feature type="region of interest" description="Disordered" evidence="1">
    <location>
        <begin position="191"/>
        <end position="254"/>
    </location>
</feature>
<accession>A0A5N4C4D3</accession>
<name>A0A5N4C4D3_CAMDR</name>
<feature type="region of interest" description="Disordered" evidence="1">
    <location>
        <begin position="392"/>
        <end position="414"/>
    </location>
</feature>
<sequence length="620" mass="65301">MVSLLPLSGTSAAVWGLGGWLTERRSFPSEAGLCFPSHPDAPGPVFSGPALCSWHLPGPEMLHLQEGPRPSTELCLLGLWYPAPGEALSRVGRSSLLSDTRRPCLNLGGFIQTRGNINSESSSRVTPRTCECANCLAFTSQGCMQSFGESPGLTTPSKNLERLSSLTHLIFSPPVLHTQGPVDDSLYAKVRKKSSSDPGVPGGPPAVPATSSPNHSDHTLSVSSDSGHSMASGRTDRTEEHPGPGPKRGLSPQEKAELDQLLSGFGLEDPGSPLQDMSDGHSKCGGTHHVVPAQVHVNGDAAPKDREMDILDDEMPGHDLCNVESTGTLSSSEGHASAHLSPFACHQSSQNSLLSDGFGSSTGEDQHGAPAPDLGLGGDPLYERECAFWGREPRPPQPVLRKPPAPAPTQAYGQSGYSTQTWVRQQQMVAAHHLKGPVTRRGRWLSPPEVLFHVCVPEAQPSWDGIVSDQSHLQSCLQMGNRLENSKTLALLHETLPGLPGILTPGADCHTCLHSGCDDDGGDDGGDGDGGNDGGDGGDGGDHGDDCQDDDGDGDDRDADGDDDGGADGDDDGDYSGDDGDEDASGKCAGKPCCSEHLYYSRHYTEACRRHPGLHTHHDV</sequence>
<proteinExistence type="predicted"/>
<evidence type="ECO:0000313" key="2">
    <source>
        <dbReference type="EMBL" id="KAB1253749.1"/>
    </source>
</evidence>
<dbReference type="PANTHER" id="PTHR45734:SF5">
    <property type="entry name" value="TENSIN-3"/>
    <property type="match status" value="1"/>
</dbReference>
<evidence type="ECO:0000256" key="1">
    <source>
        <dbReference type="SAM" id="MobiDB-lite"/>
    </source>
</evidence>
<organism evidence="2 3">
    <name type="scientific">Camelus dromedarius</name>
    <name type="common">Dromedary</name>
    <name type="synonym">Arabian camel</name>
    <dbReference type="NCBI Taxonomy" id="9838"/>
    <lineage>
        <taxon>Eukaryota</taxon>
        <taxon>Metazoa</taxon>
        <taxon>Chordata</taxon>
        <taxon>Craniata</taxon>
        <taxon>Vertebrata</taxon>
        <taxon>Euteleostomi</taxon>
        <taxon>Mammalia</taxon>
        <taxon>Eutheria</taxon>
        <taxon>Laurasiatheria</taxon>
        <taxon>Artiodactyla</taxon>
        <taxon>Tylopoda</taxon>
        <taxon>Camelidae</taxon>
        <taxon>Camelus</taxon>
    </lineage>
</organism>
<dbReference type="GO" id="GO:0005925">
    <property type="term" value="C:focal adhesion"/>
    <property type="evidence" value="ECO:0007669"/>
    <property type="project" value="TreeGrafter"/>
</dbReference>
<keyword evidence="3" id="KW-1185">Reference proteome</keyword>
<gene>
    <name evidence="2" type="primary">Tensin-3</name>
    <name evidence="2" type="ORF">Cadr_000030605</name>
</gene>
<feature type="compositionally biased region" description="Polar residues" evidence="1">
    <location>
        <begin position="219"/>
        <end position="229"/>
    </location>
</feature>